<comment type="caution">
    <text evidence="10">The sequence shown here is derived from an EMBL/GenBank/DDBJ whole genome shotgun (WGS) entry which is preliminary data.</text>
</comment>
<dbReference type="InterPro" id="IPR011063">
    <property type="entry name" value="TilS/TtcA_N"/>
</dbReference>
<protein>
    <recommendedName>
        <fullName evidence="8">tRNA(Ile)-lysidine synthase</fullName>
        <ecNumber evidence="8">6.3.4.19</ecNumber>
    </recommendedName>
    <alternativeName>
        <fullName evidence="8">tRNA(Ile)-2-lysyl-cytidine synthase</fullName>
    </alternativeName>
    <alternativeName>
        <fullName evidence="8">tRNA(Ile)-lysidine synthetase</fullName>
    </alternativeName>
</protein>
<accession>A0ABW4H6B4</accession>
<evidence type="ECO:0000256" key="7">
    <source>
        <dbReference type="ARBA" id="ARBA00048539"/>
    </source>
</evidence>
<dbReference type="InterPro" id="IPR014729">
    <property type="entry name" value="Rossmann-like_a/b/a_fold"/>
</dbReference>
<dbReference type="Proteomes" id="UP001597195">
    <property type="component" value="Unassembled WGS sequence"/>
</dbReference>
<evidence type="ECO:0000259" key="9">
    <source>
        <dbReference type="SMART" id="SM00977"/>
    </source>
</evidence>
<comment type="function">
    <text evidence="8">Ligates lysine onto the cytidine present at position 34 of the AUA codon-specific tRNA(Ile) that contains the anticodon CAU, in an ATP-dependent manner. Cytidine is converted to lysidine, thus changing the amino acid specificity of the tRNA from methionine to isoleucine.</text>
</comment>
<organism evidence="10 11">
    <name type="scientific">Levilactobacillus fuyuanensis</name>
    <dbReference type="NCBI Taxonomy" id="2486022"/>
    <lineage>
        <taxon>Bacteria</taxon>
        <taxon>Bacillati</taxon>
        <taxon>Bacillota</taxon>
        <taxon>Bacilli</taxon>
        <taxon>Lactobacillales</taxon>
        <taxon>Lactobacillaceae</taxon>
        <taxon>Levilactobacillus</taxon>
    </lineage>
</organism>
<dbReference type="GO" id="GO:0032267">
    <property type="term" value="F:tRNA(Ile)-lysidine synthase activity"/>
    <property type="evidence" value="ECO:0007669"/>
    <property type="project" value="UniProtKB-EC"/>
</dbReference>
<evidence type="ECO:0000313" key="10">
    <source>
        <dbReference type="EMBL" id="MFD1550352.1"/>
    </source>
</evidence>
<dbReference type="EC" id="6.3.4.19" evidence="8"/>
<dbReference type="PANTHER" id="PTHR43033:SF1">
    <property type="entry name" value="TRNA(ILE)-LYSIDINE SYNTHASE-RELATED"/>
    <property type="match status" value="1"/>
</dbReference>
<evidence type="ECO:0000256" key="4">
    <source>
        <dbReference type="ARBA" id="ARBA00022694"/>
    </source>
</evidence>
<comment type="similarity">
    <text evidence="8">Belongs to the tRNA(Ile)-lysidine synthase family.</text>
</comment>
<keyword evidence="5" id="KW-0547">Nucleotide-binding</keyword>
<dbReference type="InterPro" id="IPR012796">
    <property type="entry name" value="Lysidine-tRNA-synth_C"/>
</dbReference>
<keyword evidence="11" id="KW-1185">Reference proteome</keyword>
<dbReference type="PANTHER" id="PTHR43033">
    <property type="entry name" value="TRNA(ILE)-LYSIDINE SYNTHASE-RELATED"/>
    <property type="match status" value="1"/>
</dbReference>
<dbReference type="Pfam" id="PF11734">
    <property type="entry name" value="TilS_C"/>
    <property type="match status" value="1"/>
</dbReference>
<dbReference type="NCBIfam" id="TIGR02432">
    <property type="entry name" value="lysidine_TilS_N"/>
    <property type="match status" value="1"/>
</dbReference>
<keyword evidence="3 8" id="KW-0436">Ligase</keyword>
<comment type="catalytic activity">
    <reaction evidence="7 8">
        <text>cytidine(34) in tRNA(Ile2) + L-lysine + ATP = lysidine(34) in tRNA(Ile2) + AMP + diphosphate + H(+)</text>
        <dbReference type="Rhea" id="RHEA:43744"/>
        <dbReference type="Rhea" id="RHEA-COMP:10625"/>
        <dbReference type="Rhea" id="RHEA-COMP:10670"/>
        <dbReference type="ChEBI" id="CHEBI:15378"/>
        <dbReference type="ChEBI" id="CHEBI:30616"/>
        <dbReference type="ChEBI" id="CHEBI:32551"/>
        <dbReference type="ChEBI" id="CHEBI:33019"/>
        <dbReference type="ChEBI" id="CHEBI:82748"/>
        <dbReference type="ChEBI" id="CHEBI:83665"/>
        <dbReference type="ChEBI" id="CHEBI:456215"/>
        <dbReference type="EC" id="6.3.4.19"/>
    </reaction>
</comment>
<gene>
    <name evidence="8 10" type="primary">tilS</name>
    <name evidence="10" type="ORF">ACFQ5T_11725</name>
</gene>
<reference evidence="11" key="1">
    <citation type="journal article" date="2019" name="Int. J. Syst. Evol. Microbiol.">
        <title>The Global Catalogue of Microorganisms (GCM) 10K type strain sequencing project: providing services to taxonomists for standard genome sequencing and annotation.</title>
        <authorList>
            <consortium name="The Broad Institute Genomics Platform"/>
            <consortium name="The Broad Institute Genome Sequencing Center for Infectious Disease"/>
            <person name="Wu L."/>
            <person name="Ma J."/>
        </authorList>
    </citation>
    <scope>NUCLEOTIDE SEQUENCE [LARGE SCALE GENOMIC DNA]</scope>
    <source>
        <strain evidence="11">CCM 8906</strain>
    </source>
</reference>
<dbReference type="CDD" id="cd01992">
    <property type="entry name" value="TilS_N"/>
    <property type="match status" value="1"/>
</dbReference>
<dbReference type="SUPFAM" id="SSF56037">
    <property type="entry name" value="PheT/TilS domain"/>
    <property type="match status" value="1"/>
</dbReference>
<dbReference type="Gene3D" id="3.40.50.620">
    <property type="entry name" value="HUPs"/>
    <property type="match status" value="1"/>
</dbReference>
<dbReference type="InterPro" id="IPR012795">
    <property type="entry name" value="tRNA_Ile_lys_synt_N"/>
</dbReference>
<keyword evidence="4 8" id="KW-0819">tRNA processing</keyword>
<keyword evidence="6" id="KW-0067">ATP-binding</keyword>
<evidence type="ECO:0000256" key="1">
    <source>
        <dbReference type="ARBA" id="ARBA00004496"/>
    </source>
</evidence>
<dbReference type="EMBL" id="JBHTOM010000024">
    <property type="protein sequence ID" value="MFD1550352.1"/>
    <property type="molecule type" value="Genomic_DNA"/>
</dbReference>
<name>A0ABW4H6B4_9LACO</name>
<comment type="caution">
    <text evidence="8">Lacks conserved residue(s) required for the propagation of feature annotation.</text>
</comment>
<dbReference type="SMART" id="SM00977">
    <property type="entry name" value="TilS_C"/>
    <property type="match status" value="1"/>
</dbReference>
<sequence length="455" mass="51973">MSLETDFQRNCQLHGWNDPQQHGLIAVSTGVDSMVLLMLFAQLPVDQRPQLTVVHVNHQLREQSRTEAAFLKEWCAQHQIPLVVTVWPKDQQPTHGIEDAARQFRYQFFAKQLVAQDADWLATAHQADEQAETILFKLMRGGQLEQLTGMAASRPFHNGQLIRPLLPFTKSMLRAYAEQQQIPWYEDATNRELTASRNRVRLQLLPAMRQENPQVERHLLDYADQLQDVLQVADQAVTDSLAQIVRQQDPVVVDTQDFLKQPTAQRQLILSRLIKQCQPTLSTEPGVRQACEQLLANGQHPTGTVDLGAGWSLVKKYGTFTFNQFENFRQKSKEVFSFMVVLNQWRALGNGWQLGCFTTDSRDHLSSSEVVALTADQFPLWVRSWQATDRLRLSSGHHQTVRRALINAKVPREERAAVPVLVTAQDEVIAALGVKWAVQPQRAHTRNYHIKLEHE</sequence>
<dbReference type="HAMAP" id="MF_01161">
    <property type="entry name" value="tRNA_Ile_lys_synt"/>
    <property type="match status" value="1"/>
</dbReference>
<evidence type="ECO:0000256" key="8">
    <source>
        <dbReference type="HAMAP-Rule" id="MF_01161"/>
    </source>
</evidence>
<dbReference type="SUPFAM" id="SSF52402">
    <property type="entry name" value="Adenine nucleotide alpha hydrolases-like"/>
    <property type="match status" value="1"/>
</dbReference>
<evidence type="ECO:0000256" key="6">
    <source>
        <dbReference type="ARBA" id="ARBA00022840"/>
    </source>
</evidence>
<evidence type="ECO:0000256" key="5">
    <source>
        <dbReference type="ARBA" id="ARBA00022741"/>
    </source>
</evidence>
<keyword evidence="2 8" id="KW-0963">Cytoplasm</keyword>
<dbReference type="RefSeq" id="WP_125702038.1">
    <property type="nucleotide sequence ID" value="NZ_JBHTOM010000024.1"/>
</dbReference>
<dbReference type="Pfam" id="PF01171">
    <property type="entry name" value="ATP_bind_3"/>
    <property type="match status" value="1"/>
</dbReference>
<evidence type="ECO:0000313" key="11">
    <source>
        <dbReference type="Proteomes" id="UP001597195"/>
    </source>
</evidence>
<dbReference type="InterPro" id="IPR012094">
    <property type="entry name" value="tRNA_Ile_lys_synt"/>
</dbReference>
<dbReference type="NCBIfam" id="TIGR02433">
    <property type="entry name" value="lysidine_TilS_C"/>
    <property type="match status" value="1"/>
</dbReference>
<comment type="subcellular location">
    <subcellularLocation>
        <location evidence="1 8">Cytoplasm</location>
    </subcellularLocation>
</comment>
<feature type="domain" description="Lysidine-tRNA(Ile) synthetase C-terminal" evidence="9">
    <location>
        <begin position="380"/>
        <end position="452"/>
    </location>
</feature>
<evidence type="ECO:0000256" key="3">
    <source>
        <dbReference type="ARBA" id="ARBA00022598"/>
    </source>
</evidence>
<proteinExistence type="inferred from homology"/>
<evidence type="ECO:0000256" key="2">
    <source>
        <dbReference type="ARBA" id="ARBA00022490"/>
    </source>
</evidence>